<dbReference type="OrthoDB" id="9803224at2"/>
<comment type="pathway">
    <text evidence="1">Cofactor biosynthesis; molybdopterin biosynthesis.</text>
</comment>
<dbReference type="Pfam" id="PF02391">
    <property type="entry name" value="MoaE"/>
    <property type="match status" value="1"/>
</dbReference>
<evidence type="ECO:0000256" key="11">
    <source>
        <dbReference type="ARBA" id="ARBA00049878"/>
    </source>
</evidence>
<evidence type="ECO:0000256" key="5">
    <source>
        <dbReference type="ARBA" id="ARBA00023150"/>
    </source>
</evidence>
<dbReference type="PANTHER" id="PTHR23404">
    <property type="entry name" value="MOLYBDOPTERIN SYNTHASE RELATED"/>
    <property type="match status" value="1"/>
</dbReference>
<dbReference type="PATRIC" id="fig|1470200.3.peg.1106"/>
<comment type="subunit">
    <text evidence="6">Heterotetramer of 2 MoaD subunits and 2 MoaE subunits. Also stable as homodimer. The enzyme changes between these two forms during catalysis.</text>
</comment>
<comment type="caution">
    <text evidence="12">The sequence shown here is derived from an EMBL/GenBank/DDBJ whole genome shotgun (WGS) entry which is preliminary data.</text>
</comment>
<dbReference type="CDD" id="cd00756">
    <property type="entry name" value="MoaE"/>
    <property type="match status" value="1"/>
</dbReference>
<dbReference type="GO" id="GO:0006777">
    <property type="term" value="P:Mo-molybdopterin cofactor biosynthetic process"/>
    <property type="evidence" value="ECO:0007669"/>
    <property type="project" value="UniProtKB-KW"/>
</dbReference>
<evidence type="ECO:0000256" key="6">
    <source>
        <dbReference type="ARBA" id="ARBA00026066"/>
    </source>
</evidence>
<evidence type="ECO:0000256" key="9">
    <source>
        <dbReference type="ARBA" id="ARBA00030781"/>
    </source>
</evidence>
<dbReference type="Gene3D" id="3.90.1170.40">
    <property type="entry name" value="Molybdopterin biosynthesis MoaE subunit"/>
    <property type="match status" value="1"/>
</dbReference>
<sequence>MKTLIRIQHEDFNINEEYQALLQRSRNTGAVVAFSGLVRDRDTDTPLSHLFLEHFPEVTEAEIARIADSAFNRWPLTACTIIHRVGMLAAEEQIVLVLVASEHRKAAFAAAEYLMDYLKTEAPFWKQEHFSDGRSHWVEAKTTDMQAAQSWKKAQ</sequence>
<dbReference type="GO" id="GO:0030366">
    <property type="term" value="F:molybdopterin synthase activity"/>
    <property type="evidence" value="ECO:0007669"/>
    <property type="project" value="UniProtKB-EC"/>
</dbReference>
<gene>
    <name evidence="12" type="ORF">PL75_01535</name>
</gene>
<keyword evidence="5" id="KW-0501">Molybdenum cofactor biosynthesis</keyword>
<evidence type="ECO:0000256" key="10">
    <source>
        <dbReference type="ARBA" id="ARBA00032474"/>
    </source>
</evidence>
<evidence type="ECO:0000313" key="12">
    <source>
        <dbReference type="EMBL" id="KLT73656.1"/>
    </source>
</evidence>
<dbReference type="SUPFAM" id="SSF54690">
    <property type="entry name" value="Molybdopterin synthase subunit MoaE"/>
    <property type="match status" value="1"/>
</dbReference>
<protein>
    <recommendedName>
        <fullName evidence="4">Molybdopterin synthase catalytic subunit</fullName>
        <ecNumber evidence="3">2.8.1.12</ecNumber>
    </recommendedName>
    <alternativeName>
        <fullName evidence="9">MPT synthase subunit 2</fullName>
    </alternativeName>
    <alternativeName>
        <fullName evidence="7">Molybdenum cofactor biosynthesis protein E</fullName>
    </alternativeName>
    <alternativeName>
        <fullName evidence="8">Molybdopterin-converting factor large subunit</fullName>
    </alternativeName>
    <alternativeName>
        <fullName evidence="10">Molybdopterin-converting factor subunit 2</fullName>
    </alternativeName>
</protein>
<evidence type="ECO:0000256" key="8">
    <source>
        <dbReference type="ARBA" id="ARBA00030407"/>
    </source>
</evidence>
<dbReference type="STRING" id="1470200.PL75_01535"/>
<dbReference type="EC" id="2.8.1.12" evidence="3"/>
<comment type="similarity">
    <text evidence="2">Belongs to the MoaE family.</text>
</comment>
<dbReference type="AlphaFoldDB" id="A0A0J0YU74"/>
<organism evidence="12 13">
    <name type="scientific">Neisseria arctica</name>
    <dbReference type="NCBI Taxonomy" id="1470200"/>
    <lineage>
        <taxon>Bacteria</taxon>
        <taxon>Pseudomonadati</taxon>
        <taxon>Pseudomonadota</taxon>
        <taxon>Betaproteobacteria</taxon>
        <taxon>Neisseriales</taxon>
        <taxon>Neisseriaceae</taxon>
        <taxon>Neisseria</taxon>
    </lineage>
</organism>
<keyword evidence="13" id="KW-1185">Reference proteome</keyword>
<dbReference type="Proteomes" id="UP000036027">
    <property type="component" value="Unassembled WGS sequence"/>
</dbReference>
<evidence type="ECO:0000256" key="3">
    <source>
        <dbReference type="ARBA" id="ARBA00011950"/>
    </source>
</evidence>
<name>A0A0J0YU74_9NEIS</name>
<comment type="catalytic activity">
    <reaction evidence="11">
        <text>2 [molybdopterin-synthase sulfur-carrier protein]-C-terminal-Gly-aminoethanethioate + cyclic pyranopterin phosphate + H2O = molybdopterin + 2 [molybdopterin-synthase sulfur-carrier protein]-C-terminal Gly-Gly + 2 H(+)</text>
        <dbReference type="Rhea" id="RHEA:26333"/>
        <dbReference type="Rhea" id="RHEA-COMP:12202"/>
        <dbReference type="Rhea" id="RHEA-COMP:19907"/>
        <dbReference type="ChEBI" id="CHEBI:15377"/>
        <dbReference type="ChEBI" id="CHEBI:15378"/>
        <dbReference type="ChEBI" id="CHEBI:58698"/>
        <dbReference type="ChEBI" id="CHEBI:59648"/>
        <dbReference type="ChEBI" id="CHEBI:90778"/>
        <dbReference type="ChEBI" id="CHEBI:232372"/>
        <dbReference type="EC" id="2.8.1.12"/>
    </reaction>
</comment>
<evidence type="ECO:0000313" key="13">
    <source>
        <dbReference type="Proteomes" id="UP000036027"/>
    </source>
</evidence>
<evidence type="ECO:0000256" key="7">
    <source>
        <dbReference type="ARBA" id="ARBA00029745"/>
    </source>
</evidence>
<reference evidence="12 13" key="1">
    <citation type="submission" date="2014-11" db="EMBL/GenBank/DDBJ databases">
        <title>Genome of a novel goose pathogen.</title>
        <authorList>
            <person name="Hansen C.M."/>
            <person name="Hueffer K."/>
            <person name="Choi S.C."/>
        </authorList>
    </citation>
    <scope>NUCLEOTIDE SEQUENCE [LARGE SCALE GENOMIC DNA]</scope>
    <source>
        <strain evidence="12 13">KH1503</strain>
    </source>
</reference>
<dbReference type="UniPathway" id="UPA00344"/>
<evidence type="ECO:0000256" key="2">
    <source>
        <dbReference type="ARBA" id="ARBA00005426"/>
    </source>
</evidence>
<dbReference type="RefSeq" id="WP_047760154.1">
    <property type="nucleotide sequence ID" value="NZ_CP091510.1"/>
</dbReference>
<dbReference type="InterPro" id="IPR003448">
    <property type="entry name" value="Mopterin_biosynth_MoaE"/>
</dbReference>
<evidence type="ECO:0000256" key="1">
    <source>
        <dbReference type="ARBA" id="ARBA00005046"/>
    </source>
</evidence>
<dbReference type="EMBL" id="JTDO01000002">
    <property type="protein sequence ID" value="KLT73656.1"/>
    <property type="molecule type" value="Genomic_DNA"/>
</dbReference>
<evidence type="ECO:0000256" key="4">
    <source>
        <dbReference type="ARBA" id="ARBA00013858"/>
    </source>
</evidence>
<proteinExistence type="inferred from homology"/>
<dbReference type="InterPro" id="IPR036563">
    <property type="entry name" value="MoaE_sf"/>
</dbReference>
<accession>A0A0J0YU74</accession>